<proteinExistence type="predicted"/>
<evidence type="ECO:0000313" key="2">
    <source>
        <dbReference type="Proteomes" id="UP000196386"/>
    </source>
</evidence>
<dbReference type="RefSeq" id="WP_087299097.1">
    <property type="nucleotide sequence ID" value="NZ_NFKP01000001.1"/>
</dbReference>
<comment type="caution">
    <text evidence="1">The sequence shown here is derived from an EMBL/GenBank/DDBJ whole genome shotgun (WGS) entry which is preliminary data.</text>
</comment>
<organism evidence="1 2">
    <name type="scientific">Anaerotruncus colihominis</name>
    <dbReference type="NCBI Taxonomy" id="169435"/>
    <lineage>
        <taxon>Bacteria</taxon>
        <taxon>Bacillati</taxon>
        <taxon>Bacillota</taxon>
        <taxon>Clostridia</taxon>
        <taxon>Eubacteriales</taxon>
        <taxon>Oscillospiraceae</taxon>
        <taxon>Anaerotruncus</taxon>
    </lineage>
</organism>
<reference evidence="2" key="1">
    <citation type="submission" date="2017-04" db="EMBL/GenBank/DDBJ databases">
        <title>Function of individual gut microbiota members based on whole genome sequencing of pure cultures obtained from chicken caecum.</title>
        <authorList>
            <person name="Medvecky M."/>
            <person name="Cejkova D."/>
            <person name="Polansky O."/>
            <person name="Karasova D."/>
            <person name="Kubasova T."/>
            <person name="Cizek A."/>
            <person name="Rychlik I."/>
        </authorList>
    </citation>
    <scope>NUCLEOTIDE SEQUENCE [LARGE SCALE GENOMIC DNA]</scope>
    <source>
        <strain evidence="2">An175</strain>
    </source>
</reference>
<name>A0A1Y4MTD9_9FIRM</name>
<evidence type="ECO:0000313" key="1">
    <source>
        <dbReference type="EMBL" id="OUP71510.1"/>
    </source>
</evidence>
<protein>
    <submittedName>
        <fullName evidence="1">Uncharacterized protein</fullName>
    </submittedName>
</protein>
<dbReference type="Proteomes" id="UP000196386">
    <property type="component" value="Unassembled WGS sequence"/>
</dbReference>
<gene>
    <name evidence="1" type="ORF">B5F11_01170</name>
</gene>
<sequence>MSGFLDRSLNTAFKCGLYNLIVLTVRNSCELMLKDCTAGGRVLSNHEEKIRNHLLENYLNNDQVCPQTGTENISLRFLAEVPEHYDLSSDTYSGRIDIKVVSVNWFANSSDYYTIECKRIDGTKSLSKKYVVEGVCRFLGNPPLYPSYHNKNLMLAFLVNNVDRAKIFTDISSVHRDELNSKIIKDITIIETSSTYFFCESKYTSGLLLGHLFYDFSTIVA</sequence>
<dbReference type="EMBL" id="NFKP01000001">
    <property type="protein sequence ID" value="OUP71510.1"/>
    <property type="molecule type" value="Genomic_DNA"/>
</dbReference>
<dbReference type="AlphaFoldDB" id="A0A1Y4MTD9"/>
<accession>A0A1Y4MTD9</accession>